<protein>
    <submittedName>
        <fullName evidence="2">Unannotated protein</fullName>
    </submittedName>
</protein>
<feature type="domain" description="GyrI-like small molecule binding" evidence="1">
    <location>
        <begin position="2"/>
        <end position="68"/>
    </location>
</feature>
<name>A0A6J6VSL2_9ZZZZ</name>
<dbReference type="InterPro" id="IPR011256">
    <property type="entry name" value="Reg_factor_effector_dom_sf"/>
</dbReference>
<accession>A0A6J6VSL2</accession>
<dbReference type="EMBL" id="CAEZZT010000021">
    <property type="protein sequence ID" value="CAB4773973.1"/>
    <property type="molecule type" value="Genomic_DNA"/>
</dbReference>
<dbReference type="Pfam" id="PF06445">
    <property type="entry name" value="GyrI-like"/>
    <property type="match status" value="1"/>
</dbReference>
<evidence type="ECO:0000313" key="2">
    <source>
        <dbReference type="EMBL" id="CAB4773973.1"/>
    </source>
</evidence>
<evidence type="ECO:0000259" key="1">
    <source>
        <dbReference type="Pfam" id="PF06445"/>
    </source>
</evidence>
<gene>
    <name evidence="2" type="ORF">UFOPK2918_00452</name>
</gene>
<proteinExistence type="predicted"/>
<dbReference type="AlphaFoldDB" id="A0A6J6VSL2"/>
<reference evidence="2" key="1">
    <citation type="submission" date="2020-05" db="EMBL/GenBank/DDBJ databases">
        <authorList>
            <person name="Chiriac C."/>
            <person name="Salcher M."/>
            <person name="Ghai R."/>
            <person name="Kavagutti S V."/>
        </authorList>
    </citation>
    <scope>NUCLEOTIDE SEQUENCE</scope>
</reference>
<dbReference type="InterPro" id="IPR029442">
    <property type="entry name" value="GyrI-like"/>
</dbReference>
<sequence length="68" mass="7288">MVIPAGNYLEVTHEGPISNLAPSYGEAYGVVFPQSGADLRGGPHLELYDAMLNPNADDYKMGILIPVK</sequence>
<dbReference type="SUPFAM" id="SSF55136">
    <property type="entry name" value="Probable bacterial effector-binding domain"/>
    <property type="match status" value="1"/>
</dbReference>
<organism evidence="2">
    <name type="scientific">freshwater metagenome</name>
    <dbReference type="NCBI Taxonomy" id="449393"/>
    <lineage>
        <taxon>unclassified sequences</taxon>
        <taxon>metagenomes</taxon>
        <taxon>ecological metagenomes</taxon>
    </lineage>
</organism>
<dbReference type="Gene3D" id="3.20.80.10">
    <property type="entry name" value="Regulatory factor, effector binding domain"/>
    <property type="match status" value="1"/>
</dbReference>